<dbReference type="Pfam" id="PF06051">
    <property type="entry name" value="DUF928"/>
    <property type="match status" value="1"/>
</dbReference>
<accession>A0ABU8YLH2</accession>
<reference evidence="3 4" key="1">
    <citation type="journal article" date="2020" name="Harmful Algae">
        <title>Molecular and morphological characterization of a novel dihydroanatoxin-a producing Microcoleus species (cyanobacteria) from the Russian River, California, USA.</title>
        <authorList>
            <person name="Conklin K.Y."/>
            <person name="Stancheva R."/>
            <person name="Otten T.G."/>
            <person name="Fadness R."/>
            <person name="Boyer G.L."/>
            <person name="Read B."/>
            <person name="Zhang X."/>
            <person name="Sheath R.G."/>
        </authorList>
    </citation>
    <scope>NUCLEOTIDE SEQUENCE [LARGE SCALE GENOMIC DNA]</scope>
    <source>
        <strain evidence="3 4">PTRS2</strain>
    </source>
</reference>
<comment type="caution">
    <text evidence="3">The sequence shown here is derived from an EMBL/GenBank/DDBJ whole genome shotgun (WGS) entry which is preliminary data.</text>
</comment>
<dbReference type="InterPro" id="IPR010328">
    <property type="entry name" value="DUF928"/>
</dbReference>
<organism evidence="3 4">
    <name type="scientific">Microcoleus anatoxicus PTRS2</name>
    <dbReference type="NCBI Taxonomy" id="2705321"/>
    <lineage>
        <taxon>Bacteria</taxon>
        <taxon>Bacillati</taxon>
        <taxon>Cyanobacteriota</taxon>
        <taxon>Cyanophyceae</taxon>
        <taxon>Oscillatoriophycideae</taxon>
        <taxon>Oscillatoriales</taxon>
        <taxon>Microcoleaceae</taxon>
        <taxon>Microcoleus</taxon>
        <taxon>Microcoleus anatoxicus</taxon>
    </lineage>
</organism>
<feature type="compositionally biased region" description="Low complexity" evidence="1">
    <location>
        <begin position="53"/>
        <end position="66"/>
    </location>
</feature>
<proteinExistence type="predicted"/>
<name>A0ABU8YLH2_9CYAN</name>
<feature type="region of interest" description="Disordered" evidence="1">
    <location>
        <begin position="39"/>
        <end position="82"/>
    </location>
</feature>
<gene>
    <name evidence="3" type="ORF">WMG39_10060</name>
</gene>
<evidence type="ECO:0000313" key="4">
    <source>
        <dbReference type="Proteomes" id="UP001384579"/>
    </source>
</evidence>
<evidence type="ECO:0000313" key="3">
    <source>
        <dbReference type="EMBL" id="MEK0185204.1"/>
    </source>
</evidence>
<keyword evidence="4" id="KW-1185">Reference proteome</keyword>
<dbReference type="RefSeq" id="WP_340524354.1">
    <property type="nucleotide sequence ID" value="NZ_JBBLXS010000101.1"/>
</dbReference>
<dbReference type="EMBL" id="JBBLXS010000101">
    <property type="protein sequence ID" value="MEK0185204.1"/>
    <property type="molecule type" value="Genomic_DNA"/>
</dbReference>
<sequence length="283" mass="30406">MKRFTKFLLNLTSVSSMLLIATLDVSQFAVVGQVSPKIDTIPGTEPGGPRVAPSTPGKPGTEPGGPRFVQPTDDAVSGDAQRVTRTAAPCVKGKIDLTALVPENKITRTVSEYPVFFFYLPQTDAPQAEFVLQDENGKQIYQTTLKINNSSGVTGVSIPANGNMSPLQVGKKYRWFVALICDAQDRSADVSETGIVGRVELSADIRSKLEKADVREKTFIYAQNGIWQDALSTLAAARLANPNDAKLTADWASLLDSVKLGEIATEPIVEIAPQPSPPIEPQP</sequence>
<feature type="signal peptide" evidence="2">
    <location>
        <begin position="1"/>
        <end position="29"/>
    </location>
</feature>
<protein>
    <submittedName>
        <fullName evidence="3">DUF928 domain-containing protein</fullName>
    </submittedName>
</protein>
<dbReference type="Proteomes" id="UP001384579">
    <property type="component" value="Unassembled WGS sequence"/>
</dbReference>
<keyword evidence="2" id="KW-0732">Signal</keyword>
<evidence type="ECO:0000256" key="2">
    <source>
        <dbReference type="SAM" id="SignalP"/>
    </source>
</evidence>
<evidence type="ECO:0000256" key="1">
    <source>
        <dbReference type="SAM" id="MobiDB-lite"/>
    </source>
</evidence>
<feature type="chain" id="PRO_5046672087" evidence="2">
    <location>
        <begin position="30"/>
        <end position="283"/>
    </location>
</feature>